<dbReference type="InterPro" id="IPR018681">
    <property type="entry name" value="DUF2165_transmembrane"/>
</dbReference>
<evidence type="ECO:0000313" key="3">
    <source>
        <dbReference type="Proteomes" id="UP000323300"/>
    </source>
</evidence>
<feature type="transmembrane region" description="Helical" evidence="1">
    <location>
        <begin position="112"/>
        <end position="135"/>
    </location>
</feature>
<keyword evidence="1" id="KW-0812">Transmembrane</keyword>
<dbReference type="Pfam" id="PF09933">
    <property type="entry name" value="DUF2165"/>
    <property type="match status" value="1"/>
</dbReference>
<dbReference type="EMBL" id="FOSL01000005">
    <property type="protein sequence ID" value="SFK36264.1"/>
    <property type="molecule type" value="Genomic_DNA"/>
</dbReference>
<dbReference type="Proteomes" id="UP000323300">
    <property type="component" value="Unassembled WGS sequence"/>
</dbReference>
<feature type="transmembrane region" description="Helical" evidence="1">
    <location>
        <begin position="71"/>
        <end position="92"/>
    </location>
</feature>
<proteinExistence type="predicted"/>
<gene>
    <name evidence="2" type="ORF">SAMN04488498_105226</name>
</gene>
<keyword evidence="1" id="KW-0472">Membrane</keyword>
<feature type="transmembrane region" description="Helical" evidence="1">
    <location>
        <begin position="144"/>
        <end position="162"/>
    </location>
</feature>
<keyword evidence="1" id="KW-1133">Transmembrane helix</keyword>
<sequence>MTVAASLLLFKFVLAGGLALWLTLGFFNNVMAFGAGVAAIGRLMNMQMFEQPPAIQHPLLSRRTDKPILHLLVYSFVTLIEGAAAVLFWYAVFGLGGALFAGADVGEAVARANLALSALAFMCFIMLLGGGWFAYHIRQEGMQLTHFTLIGLSVLGAIVMNMPPV</sequence>
<protein>
    <submittedName>
        <fullName evidence="2">Predicted small integral membrane protein</fullName>
    </submittedName>
</protein>
<evidence type="ECO:0000313" key="2">
    <source>
        <dbReference type="EMBL" id="SFK36264.1"/>
    </source>
</evidence>
<feature type="transmembrane region" description="Helical" evidence="1">
    <location>
        <begin position="25"/>
        <end position="44"/>
    </location>
</feature>
<reference evidence="2 3" key="1">
    <citation type="submission" date="2016-10" db="EMBL/GenBank/DDBJ databases">
        <authorList>
            <person name="Varghese N."/>
            <person name="Submissions S."/>
        </authorList>
    </citation>
    <scope>NUCLEOTIDE SEQUENCE [LARGE SCALE GENOMIC DNA]</scope>
    <source>
        <strain evidence="2 3">DSM 21822</strain>
    </source>
</reference>
<name>A0A1I3YWL9_9HYPH</name>
<organism evidence="2 3">
    <name type="scientific">Neomesorhizobium albiziae</name>
    <dbReference type="NCBI Taxonomy" id="335020"/>
    <lineage>
        <taxon>Bacteria</taxon>
        <taxon>Pseudomonadati</taxon>
        <taxon>Pseudomonadota</taxon>
        <taxon>Alphaproteobacteria</taxon>
        <taxon>Hyphomicrobiales</taxon>
        <taxon>Phyllobacteriaceae</taxon>
        <taxon>Neomesorhizobium</taxon>
    </lineage>
</organism>
<accession>A0A1I3YWL9</accession>
<dbReference type="AlphaFoldDB" id="A0A1I3YWL9"/>
<evidence type="ECO:0000256" key="1">
    <source>
        <dbReference type="SAM" id="Phobius"/>
    </source>
</evidence>
<dbReference type="RefSeq" id="WP_188130394.1">
    <property type="nucleotide sequence ID" value="NZ_BSPE01000056.1"/>
</dbReference>
<keyword evidence="3" id="KW-1185">Reference proteome</keyword>